<dbReference type="OMA" id="FWIVESK"/>
<name>A0A2T9X8J8_9CREN</name>
<dbReference type="Proteomes" id="UP000245638">
    <property type="component" value="Unassembled WGS sequence"/>
</dbReference>
<accession>A0A2T9X8J8</accession>
<evidence type="ECO:0000313" key="2">
    <source>
        <dbReference type="Proteomes" id="UP000245638"/>
    </source>
</evidence>
<reference evidence="1 2" key="1">
    <citation type="journal article" date="2015" name="Appl. Environ. Microbiol.">
        <title>Nanoarchaeota, Their Sulfolobales Host, and Nanoarchaeota Virus Distribution across Yellowstone National Park Hot Springs.</title>
        <authorList>
            <person name="Munson-McGee J.H."/>
            <person name="Field E.K."/>
            <person name="Bateson M."/>
            <person name="Rooney C."/>
            <person name="Stepanauskas R."/>
            <person name="Young M.J."/>
        </authorList>
    </citation>
    <scope>NUCLEOTIDE SEQUENCE [LARGE SCALE GENOMIC DNA]</scope>
    <source>
        <strain evidence="1">SCGC AC-742_N10</strain>
    </source>
</reference>
<organism evidence="1 2">
    <name type="scientific">Acidianus hospitalis</name>
    <dbReference type="NCBI Taxonomy" id="563177"/>
    <lineage>
        <taxon>Archaea</taxon>
        <taxon>Thermoproteota</taxon>
        <taxon>Thermoprotei</taxon>
        <taxon>Sulfolobales</taxon>
        <taxon>Sulfolobaceae</taxon>
        <taxon>Acidianus</taxon>
    </lineage>
</organism>
<protein>
    <submittedName>
        <fullName evidence="1">Uncharacterized protein</fullName>
    </submittedName>
</protein>
<gene>
    <name evidence="1" type="ORF">DDW13_03160</name>
</gene>
<dbReference type="EMBL" id="QEFD01000100">
    <property type="protein sequence ID" value="PVU76414.1"/>
    <property type="molecule type" value="Genomic_DNA"/>
</dbReference>
<sequence>MNSELGKIFIFIHIYAIMKVGLLEDFKGNMTALWDAENLVIINGKEEEISLAYGRISNFMDLDILIGKNFLDGEINFLRQVYDIIIDGSNIAKKINIENFKAELTLGNVVISSARIFDDFVTFFFPFPIRNCSINYSIVYEVLDYDIMRELHRITKLGGKVRIIIKDKLHGGLSVDDIMKFIIKFDVEKISWKDGFWVIDLIKKRR</sequence>
<evidence type="ECO:0000313" key="1">
    <source>
        <dbReference type="EMBL" id="PVU76414.1"/>
    </source>
</evidence>
<dbReference type="AlphaFoldDB" id="A0A2T9X8J8"/>
<comment type="caution">
    <text evidence="1">The sequence shown here is derived from an EMBL/GenBank/DDBJ whole genome shotgun (WGS) entry which is preliminary data.</text>
</comment>
<proteinExistence type="predicted"/>